<protein>
    <submittedName>
        <fullName evidence="1">TfoX-like protein</fullName>
    </submittedName>
</protein>
<reference evidence="1 2" key="1">
    <citation type="submission" date="2018-06" db="EMBL/GenBank/DDBJ databases">
        <title>Genomic Encyclopedia of Archaeal and Bacterial Type Strains, Phase II (KMG-II): from individual species to whole genera.</title>
        <authorList>
            <person name="Goeker M."/>
        </authorList>
    </citation>
    <scope>NUCLEOTIDE SEQUENCE [LARGE SCALE GENOMIC DNA]</scope>
    <source>
        <strain evidence="1 2">DSM 19830</strain>
    </source>
</reference>
<evidence type="ECO:0000313" key="1">
    <source>
        <dbReference type="EMBL" id="PZX57908.1"/>
    </source>
</evidence>
<dbReference type="EMBL" id="QKZT01000001">
    <property type="protein sequence ID" value="PZX57908.1"/>
    <property type="molecule type" value="Genomic_DNA"/>
</dbReference>
<keyword evidence="2" id="KW-1185">Reference proteome</keyword>
<evidence type="ECO:0000313" key="2">
    <source>
        <dbReference type="Proteomes" id="UP000248882"/>
    </source>
</evidence>
<sequence length="118" mass="13593">MAYDEFLAERLATTFKQKNIAFTVKKMMGGLIHMVDEKMCIGLDRDKKTGEDRMMARVGEAAQKLCMKRTGCRAMEFTGRPMKGFVFVYPEGFDLDEDWDFWVEKALAYNPLAKSSKK</sequence>
<dbReference type="SUPFAM" id="SSF159894">
    <property type="entry name" value="YgaC/TfoX-N like"/>
    <property type="match status" value="1"/>
</dbReference>
<accession>A0A2W7RAD1</accession>
<dbReference type="OrthoDB" id="214902at2"/>
<organism evidence="1 2">
    <name type="scientific">Algoriphagus chordae</name>
    <dbReference type="NCBI Taxonomy" id="237019"/>
    <lineage>
        <taxon>Bacteria</taxon>
        <taxon>Pseudomonadati</taxon>
        <taxon>Bacteroidota</taxon>
        <taxon>Cytophagia</taxon>
        <taxon>Cytophagales</taxon>
        <taxon>Cyclobacteriaceae</taxon>
        <taxon>Algoriphagus</taxon>
    </lineage>
</organism>
<gene>
    <name evidence="1" type="ORF">LV85_00090</name>
</gene>
<name>A0A2W7RAD1_9BACT</name>
<proteinExistence type="predicted"/>
<comment type="caution">
    <text evidence="1">The sequence shown here is derived from an EMBL/GenBank/DDBJ whole genome shotgun (WGS) entry which is preliminary data.</text>
</comment>
<dbReference type="AlphaFoldDB" id="A0A2W7RAD1"/>
<dbReference type="Proteomes" id="UP000248882">
    <property type="component" value="Unassembled WGS sequence"/>
</dbReference>
<dbReference type="RefSeq" id="WP_111316214.1">
    <property type="nucleotide sequence ID" value="NZ_QKZT01000001.1"/>
</dbReference>